<dbReference type="EMBL" id="BLAL01000019">
    <property type="protein sequence ID" value="GES76255.1"/>
    <property type="molecule type" value="Genomic_DNA"/>
</dbReference>
<organism evidence="1 2">
    <name type="scientific">Rhizophagus clarus</name>
    <dbReference type="NCBI Taxonomy" id="94130"/>
    <lineage>
        <taxon>Eukaryota</taxon>
        <taxon>Fungi</taxon>
        <taxon>Fungi incertae sedis</taxon>
        <taxon>Mucoromycota</taxon>
        <taxon>Glomeromycotina</taxon>
        <taxon>Glomeromycetes</taxon>
        <taxon>Glomerales</taxon>
        <taxon>Glomeraceae</taxon>
        <taxon>Rhizophagus</taxon>
    </lineage>
</organism>
<dbReference type="AlphaFoldDB" id="A0A8H3KXX2"/>
<sequence>MFENFRVKTTRTSYVIRICRIERPEIKEWEAPKDNYTDIEHHEDFDEKIFLLKAINKLLPTNNNYEFSFV</sequence>
<evidence type="ECO:0000313" key="2">
    <source>
        <dbReference type="Proteomes" id="UP000615446"/>
    </source>
</evidence>
<dbReference type="Proteomes" id="UP000615446">
    <property type="component" value="Unassembled WGS sequence"/>
</dbReference>
<protein>
    <submittedName>
        <fullName evidence="1">Uncharacterized protein</fullName>
    </submittedName>
</protein>
<evidence type="ECO:0000313" key="1">
    <source>
        <dbReference type="EMBL" id="GES76255.1"/>
    </source>
</evidence>
<gene>
    <name evidence="1" type="ORF">RCL2_000366200</name>
</gene>
<accession>A0A8H3KXX2</accession>
<comment type="caution">
    <text evidence="1">The sequence shown here is derived from an EMBL/GenBank/DDBJ whole genome shotgun (WGS) entry which is preliminary data.</text>
</comment>
<reference evidence="1" key="1">
    <citation type="submission" date="2019-10" db="EMBL/GenBank/DDBJ databases">
        <title>Conservation and host-specific expression of non-tandemly repeated heterogenous ribosome RNA gene in arbuscular mycorrhizal fungi.</title>
        <authorList>
            <person name="Maeda T."/>
            <person name="Kobayashi Y."/>
            <person name="Nakagawa T."/>
            <person name="Ezawa T."/>
            <person name="Yamaguchi K."/>
            <person name="Bino T."/>
            <person name="Nishimoto Y."/>
            <person name="Shigenobu S."/>
            <person name="Kawaguchi M."/>
        </authorList>
    </citation>
    <scope>NUCLEOTIDE SEQUENCE</scope>
    <source>
        <strain evidence="1">HR1</strain>
    </source>
</reference>
<proteinExistence type="predicted"/>
<name>A0A8H3KXX2_9GLOM</name>